<sequence length="92" mass="9718">MDLTCSPRVPVDAASSQLCRDGGSQWAPSSPGAWGLSVPTRPGASSALDFWASGLRADTFTPLLLASLLMWPYGLPLPHCISLGYRDVEIAS</sequence>
<dbReference type="Proteomes" id="UP001066276">
    <property type="component" value="Chromosome 1_2"/>
</dbReference>
<name>A0AAV7WA58_PLEWA</name>
<evidence type="ECO:0000313" key="2">
    <source>
        <dbReference type="Proteomes" id="UP001066276"/>
    </source>
</evidence>
<accession>A0AAV7WA58</accession>
<gene>
    <name evidence="1" type="ORF">NDU88_006281</name>
</gene>
<keyword evidence="2" id="KW-1185">Reference proteome</keyword>
<reference evidence="1" key="1">
    <citation type="journal article" date="2022" name="bioRxiv">
        <title>Sequencing and chromosome-scale assembly of the giantPleurodeles waltlgenome.</title>
        <authorList>
            <person name="Brown T."/>
            <person name="Elewa A."/>
            <person name="Iarovenko S."/>
            <person name="Subramanian E."/>
            <person name="Araus A.J."/>
            <person name="Petzold A."/>
            <person name="Susuki M."/>
            <person name="Suzuki K.-i.T."/>
            <person name="Hayashi T."/>
            <person name="Toyoda A."/>
            <person name="Oliveira C."/>
            <person name="Osipova E."/>
            <person name="Leigh N.D."/>
            <person name="Simon A."/>
            <person name="Yun M.H."/>
        </authorList>
    </citation>
    <scope>NUCLEOTIDE SEQUENCE</scope>
    <source>
        <strain evidence="1">20211129_DDA</strain>
        <tissue evidence="1">Liver</tissue>
    </source>
</reference>
<organism evidence="1 2">
    <name type="scientific">Pleurodeles waltl</name>
    <name type="common">Iberian ribbed newt</name>
    <dbReference type="NCBI Taxonomy" id="8319"/>
    <lineage>
        <taxon>Eukaryota</taxon>
        <taxon>Metazoa</taxon>
        <taxon>Chordata</taxon>
        <taxon>Craniata</taxon>
        <taxon>Vertebrata</taxon>
        <taxon>Euteleostomi</taxon>
        <taxon>Amphibia</taxon>
        <taxon>Batrachia</taxon>
        <taxon>Caudata</taxon>
        <taxon>Salamandroidea</taxon>
        <taxon>Salamandridae</taxon>
        <taxon>Pleurodelinae</taxon>
        <taxon>Pleurodeles</taxon>
    </lineage>
</organism>
<dbReference type="EMBL" id="JANPWB010000002">
    <property type="protein sequence ID" value="KAJ1210919.1"/>
    <property type="molecule type" value="Genomic_DNA"/>
</dbReference>
<protein>
    <submittedName>
        <fullName evidence="1">Uncharacterized protein</fullName>
    </submittedName>
</protein>
<dbReference type="AlphaFoldDB" id="A0AAV7WA58"/>
<evidence type="ECO:0000313" key="1">
    <source>
        <dbReference type="EMBL" id="KAJ1210919.1"/>
    </source>
</evidence>
<proteinExistence type="predicted"/>
<comment type="caution">
    <text evidence="1">The sequence shown here is derived from an EMBL/GenBank/DDBJ whole genome shotgun (WGS) entry which is preliminary data.</text>
</comment>